<dbReference type="NCBIfam" id="NF040570">
    <property type="entry name" value="guided_TnpB"/>
    <property type="match status" value="1"/>
</dbReference>
<comment type="caution">
    <text evidence="3">The sequence shown here is derived from an EMBL/GenBank/DDBJ whole genome shotgun (WGS) entry which is preliminary data.</text>
</comment>
<keyword evidence="1" id="KW-0238">DNA-binding</keyword>
<dbReference type="AlphaFoldDB" id="A0A087B0Q8"/>
<dbReference type="eggNOG" id="COG0675">
    <property type="taxonomic scope" value="Bacteria"/>
</dbReference>
<dbReference type="STRING" id="1688.BCUN_1102"/>
<proteinExistence type="predicted"/>
<reference evidence="3 4" key="1">
    <citation type="submission" date="2014-03" db="EMBL/GenBank/DDBJ databases">
        <title>Genomics of Bifidobacteria.</title>
        <authorList>
            <person name="Ventura M."/>
            <person name="Milani C."/>
            <person name="Lugli G.A."/>
        </authorList>
    </citation>
    <scope>NUCLEOTIDE SEQUENCE [LARGE SCALE GENOMIC DNA]</scope>
    <source>
        <strain evidence="3 4">LMG 10738</strain>
    </source>
</reference>
<dbReference type="InterPro" id="IPR010095">
    <property type="entry name" value="Cas12f1-like_TNB"/>
</dbReference>
<dbReference type="EMBL" id="JGYV01000003">
    <property type="protein sequence ID" value="KFI64608.1"/>
    <property type="molecule type" value="Genomic_DNA"/>
</dbReference>
<feature type="non-terminal residue" evidence="3">
    <location>
        <position position="377"/>
    </location>
</feature>
<feature type="domain" description="Cas12f1-like TNB" evidence="2">
    <location>
        <begin position="276"/>
        <end position="339"/>
    </location>
</feature>
<gene>
    <name evidence="3" type="ORF">BCUN_1102</name>
</gene>
<dbReference type="Pfam" id="PF07282">
    <property type="entry name" value="Cas12f1-like_TNB"/>
    <property type="match status" value="1"/>
</dbReference>
<evidence type="ECO:0000259" key="2">
    <source>
        <dbReference type="Pfam" id="PF07282"/>
    </source>
</evidence>
<dbReference type="Proteomes" id="UP000029067">
    <property type="component" value="Unassembled WGS sequence"/>
</dbReference>
<sequence>MARVVETAFQLPWKVSEDGVLVPCGMKVKSKVMLDVQPRLLKLARRLVKQAMKTDKFPDMVHVDTLVLDSIIAKPERPETADSPRISWWVKTSTLTKGKPVEIGLLANTYFERAYEDTVARGGGMCGVVQLHRDKGTQNFTMNLVLDIPDAAPRTEGRTVGLDFGMADALLASSDGQLFGAKALRQLRALDEKLADHDRWLAQRGLKRKGDREHERLNRRIRDTVKNEVGRIINRLALTHGPEQVRTLVVERLDFRGGGMSRRMNRLITRTGRAVLKRKLESIQESAGIQVEQVPAQYTSQECSGCGYTSKRNRPSRARYACRFCGKTMHADINAARVIQSRRSWQQPDNMGPKARTNTRQLLDQRFQHRWNRPMEG</sequence>
<name>A0A087B0Q8_9BIFI</name>
<protein>
    <submittedName>
        <fullName evidence="3">Transposase IS605 OrfB</fullName>
    </submittedName>
</protein>
<accession>A0A087B0Q8</accession>
<evidence type="ECO:0000313" key="4">
    <source>
        <dbReference type="Proteomes" id="UP000029067"/>
    </source>
</evidence>
<evidence type="ECO:0000313" key="3">
    <source>
        <dbReference type="EMBL" id="KFI64608.1"/>
    </source>
</evidence>
<organism evidence="3 4">
    <name type="scientific">Bifidobacterium cuniculi</name>
    <dbReference type="NCBI Taxonomy" id="1688"/>
    <lineage>
        <taxon>Bacteria</taxon>
        <taxon>Bacillati</taxon>
        <taxon>Actinomycetota</taxon>
        <taxon>Actinomycetes</taxon>
        <taxon>Bifidobacteriales</taxon>
        <taxon>Bifidobacteriaceae</taxon>
        <taxon>Bifidobacterium</taxon>
    </lineage>
</organism>
<dbReference type="GO" id="GO:0003677">
    <property type="term" value="F:DNA binding"/>
    <property type="evidence" value="ECO:0007669"/>
    <property type="project" value="UniProtKB-KW"/>
</dbReference>
<keyword evidence="4" id="KW-1185">Reference proteome</keyword>
<evidence type="ECO:0000256" key="1">
    <source>
        <dbReference type="ARBA" id="ARBA00023125"/>
    </source>
</evidence>